<comment type="similarity">
    <text evidence="5">Belongs to the vestigial family.</text>
</comment>
<sequence>MSCLDVMYHQSYGAHHYLPATSAAAAAAAYKAAYYHHQQQQQQQQQKKFSAYSRMQDSEEFPTHCGQNKQPGALKPRPEPEPPREEEQNGEEERCKETQPAEAEYLSARCVVFTYFRGDIGDVVDEHFSRALSQPSAFSNDAKTGRLHSGGPWKEGNSHSEGQCGSLPPSLWGTSYPSQTSPCVPSSHPDFPHAAAFHPADTGIWSSHSLAQTGLPPPSALTDSWHYGLGAQGGAGYPHVHEMYPHMHPRHPHPHSHAHHVLHHAHSPALDPRFSPLLLPGVRASCSPTSCTDGIKTELEASSIPTPSWPASFHGSADIYHDTALEQDKAKASVWF</sequence>
<feature type="compositionally biased region" description="Basic and acidic residues" evidence="6">
    <location>
        <begin position="76"/>
        <end position="99"/>
    </location>
</feature>
<keyword evidence="4" id="KW-0539">Nucleus</keyword>
<evidence type="ECO:0000256" key="1">
    <source>
        <dbReference type="ARBA" id="ARBA00004123"/>
    </source>
</evidence>
<comment type="subcellular location">
    <subcellularLocation>
        <location evidence="1">Nucleus</location>
    </subcellularLocation>
</comment>
<dbReference type="InterPro" id="IPR011520">
    <property type="entry name" value="Vg_fam"/>
</dbReference>
<dbReference type="PANTHER" id="PTHR15950">
    <property type="entry name" value="TRANSCRIPTION COFACTOR VESTIGIAL-LIKE PROTEIN"/>
    <property type="match status" value="1"/>
</dbReference>
<proteinExistence type="inferred from homology"/>
<organism evidence="7 8">
    <name type="scientific">Cirrhinus molitorella</name>
    <name type="common">mud carp</name>
    <dbReference type="NCBI Taxonomy" id="172907"/>
    <lineage>
        <taxon>Eukaryota</taxon>
        <taxon>Metazoa</taxon>
        <taxon>Chordata</taxon>
        <taxon>Craniata</taxon>
        <taxon>Vertebrata</taxon>
        <taxon>Euteleostomi</taxon>
        <taxon>Actinopterygii</taxon>
        <taxon>Neopterygii</taxon>
        <taxon>Teleostei</taxon>
        <taxon>Ostariophysi</taxon>
        <taxon>Cypriniformes</taxon>
        <taxon>Cyprinidae</taxon>
        <taxon>Labeoninae</taxon>
        <taxon>Labeonini</taxon>
        <taxon>Cirrhinus</taxon>
    </lineage>
</organism>
<accession>A0ABR3MUB3</accession>
<keyword evidence="3" id="KW-0804">Transcription</keyword>
<evidence type="ECO:0000313" key="7">
    <source>
        <dbReference type="EMBL" id="KAL1268216.1"/>
    </source>
</evidence>
<dbReference type="EMBL" id="JAYMGO010000009">
    <property type="protein sequence ID" value="KAL1268216.1"/>
    <property type="molecule type" value="Genomic_DNA"/>
</dbReference>
<evidence type="ECO:0008006" key="9">
    <source>
        <dbReference type="Google" id="ProtNLM"/>
    </source>
</evidence>
<evidence type="ECO:0000256" key="3">
    <source>
        <dbReference type="ARBA" id="ARBA00023163"/>
    </source>
</evidence>
<dbReference type="PANTHER" id="PTHR15950:SF16">
    <property type="entry name" value="TRANSCRIPTION COFACTOR VESTIGIAL-LIKE PROTEIN 3"/>
    <property type="match status" value="1"/>
</dbReference>
<dbReference type="Proteomes" id="UP001558613">
    <property type="component" value="Unassembled WGS sequence"/>
</dbReference>
<protein>
    <recommendedName>
        <fullName evidence="9">Transcription cofactor vestigial-like protein 3</fullName>
    </recommendedName>
</protein>
<feature type="compositionally biased region" description="Low complexity" evidence="6">
    <location>
        <begin position="39"/>
        <end position="48"/>
    </location>
</feature>
<evidence type="ECO:0000313" key="8">
    <source>
        <dbReference type="Proteomes" id="UP001558613"/>
    </source>
</evidence>
<comment type="caution">
    <text evidence="7">The sequence shown here is derived from an EMBL/GenBank/DDBJ whole genome shotgun (WGS) entry which is preliminary data.</text>
</comment>
<feature type="region of interest" description="Disordered" evidence="6">
    <location>
        <begin position="39"/>
        <end position="100"/>
    </location>
</feature>
<keyword evidence="2" id="KW-0805">Transcription regulation</keyword>
<evidence type="ECO:0000256" key="6">
    <source>
        <dbReference type="SAM" id="MobiDB-lite"/>
    </source>
</evidence>
<name>A0ABR3MUB3_9TELE</name>
<evidence type="ECO:0000256" key="2">
    <source>
        <dbReference type="ARBA" id="ARBA00023015"/>
    </source>
</evidence>
<dbReference type="Pfam" id="PF07545">
    <property type="entry name" value="Vg_Tdu"/>
    <property type="match status" value="1"/>
</dbReference>
<evidence type="ECO:0000256" key="5">
    <source>
        <dbReference type="ARBA" id="ARBA00025784"/>
    </source>
</evidence>
<reference evidence="7 8" key="1">
    <citation type="submission" date="2023-09" db="EMBL/GenBank/DDBJ databases">
        <authorList>
            <person name="Wang M."/>
        </authorList>
    </citation>
    <scope>NUCLEOTIDE SEQUENCE [LARGE SCALE GENOMIC DNA]</scope>
    <source>
        <strain evidence="7">GT-2023</strain>
        <tissue evidence="7">Liver</tissue>
    </source>
</reference>
<keyword evidence="8" id="KW-1185">Reference proteome</keyword>
<gene>
    <name evidence="7" type="ORF">QQF64_033579</name>
</gene>
<evidence type="ECO:0000256" key="4">
    <source>
        <dbReference type="ARBA" id="ARBA00023242"/>
    </source>
</evidence>
<feature type="region of interest" description="Disordered" evidence="6">
    <location>
        <begin position="137"/>
        <end position="166"/>
    </location>
</feature>